<evidence type="ECO:0000313" key="3">
    <source>
        <dbReference type="EMBL" id="RXV70543.1"/>
    </source>
</evidence>
<gene>
    <name evidence="3" type="ORF">D6C19_08360</name>
    <name evidence="2" type="ORF">FEE40_11020</name>
</gene>
<feature type="transmembrane region" description="Helical" evidence="1">
    <location>
        <begin position="35"/>
        <end position="54"/>
    </location>
</feature>
<feature type="transmembrane region" description="Helical" evidence="1">
    <location>
        <begin position="12"/>
        <end position="29"/>
    </location>
</feature>
<name>A0A4Q2AL42_9LACO</name>
<reference evidence="2 5" key="2">
    <citation type="journal article" date="2019" name="Nat. Med.">
        <title>Preventing dysbiosis of the neonatal mouse intestinal microbiome protects against late-onset sepsis.</title>
        <authorList>
            <person name="Singer J.R."/>
            <person name="Blosser E.G."/>
            <person name="Zindl C.L."/>
            <person name="Silberger D.J."/>
            <person name="Conlan S."/>
            <person name="Laufer V.A."/>
            <person name="DiToro D."/>
            <person name="Deming C."/>
            <person name="Kumar R."/>
            <person name="Morrow C.D."/>
            <person name="Segre J.A."/>
            <person name="Gray M.J."/>
            <person name="Randolph D.A."/>
            <person name="Weaver C.T."/>
        </authorList>
    </citation>
    <scope>NUCLEOTIDE SEQUENCE [LARGE SCALE GENOMIC DNA]</scope>
    <source>
        <strain evidence="2 5">V10</strain>
    </source>
</reference>
<sequence length="60" mass="7014">MKKYLEIVEKAVVALVFAFIFAGIIQLLGIDFNTKRYICMVIVTLLFFALIDFIRIKRSR</sequence>
<dbReference type="OrthoDB" id="9915098at2"/>
<dbReference type="Proteomes" id="UP000463931">
    <property type="component" value="Chromosome"/>
</dbReference>
<keyword evidence="1" id="KW-0812">Transmembrane</keyword>
<evidence type="ECO:0000313" key="5">
    <source>
        <dbReference type="Proteomes" id="UP000463931"/>
    </source>
</evidence>
<evidence type="ECO:0000313" key="2">
    <source>
        <dbReference type="EMBL" id="QIA90645.1"/>
    </source>
</evidence>
<dbReference type="EMBL" id="CP040852">
    <property type="protein sequence ID" value="QIA90645.1"/>
    <property type="molecule type" value="Genomic_DNA"/>
</dbReference>
<evidence type="ECO:0000256" key="1">
    <source>
        <dbReference type="SAM" id="Phobius"/>
    </source>
</evidence>
<dbReference type="Proteomes" id="UP000289316">
    <property type="component" value="Unassembled WGS sequence"/>
</dbReference>
<dbReference type="AlphaFoldDB" id="A0A4Q2AL42"/>
<dbReference type="RefSeq" id="WP_004048042.1">
    <property type="nucleotide sequence ID" value="NZ_BDFM01000339.1"/>
</dbReference>
<proteinExistence type="predicted"/>
<organism evidence="3 4">
    <name type="scientific">Ligilactobacillus murinus</name>
    <dbReference type="NCBI Taxonomy" id="1622"/>
    <lineage>
        <taxon>Bacteria</taxon>
        <taxon>Bacillati</taxon>
        <taxon>Bacillota</taxon>
        <taxon>Bacilli</taxon>
        <taxon>Lactobacillales</taxon>
        <taxon>Lactobacillaceae</taxon>
        <taxon>Ligilactobacillus</taxon>
    </lineage>
</organism>
<evidence type="ECO:0000313" key="4">
    <source>
        <dbReference type="Proteomes" id="UP000289316"/>
    </source>
</evidence>
<reference evidence="3 4" key="1">
    <citation type="submission" date="2018-09" db="EMBL/GenBank/DDBJ databases">
        <title>Murine metabolic-syndrome-specific gut microbial biobank.</title>
        <authorList>
            <person name="Liu C."/>
        </authorList>
    </citation>
    <scope>NUCLEOTIDE SEQUENCE [LARGE SCALE GENOMIC DNA]</scope>
    <source>
        <strain evidence="3 4">C-30</strain>
    </source>
</reference>
<dbReference type="EMBL" id="QZFR01000066">
    <property type="protein sequence ID" value="RXV70543.1"/>
    <property type="molecule type" value="Genomic_DNA"/>
</dbReference>
<keyword evidence="1" id="KW-1133">Transmembrane helix</keyword>
<accession>A0A4Q2AL42</accession>
<keyword evidence="1" id="KW-0472">Membrane</keyword>
<protein>
    <submittedName>
        <fullName evidence="3">Uncharacterized protein</fullName>
    </submittedName>
</protein>